<comment type="caution">
    <text evidence="1">The sequence shown here is derived from an EMBL/GenBank/DDBJ whole genome shotgun (WGS) entry which is preliminary data.</text>
</comment>
<gene>
    <name evidence="1" type="ORF">Godav_022199</name>
</gene>
<evidence type="ECO:0000313" key="1">
    <source>
        <dbReference type="EMBL" id="MBA0634164.1"/>
    </source>
</evidence>
<protein>
    <submittedName>
        <fullName evidence="1">Uncharacterized protein</fullName>
    </submittedName>
</protein>
<dbReference type="Proteomes" id="UP000593561">
    <property type="component" value="Unassembled WGS sequence"/>
</dbReference>
<reference evidence="1 2" key="1">
    <citation type="journal article" date="2019" name="Genome Biol. Evol.">
        <title>Insights into the evolution of the New World diploid cottons (Gossypium, subgenus Houzingenia) based on genome sequencing.</title>
        <authorList>
            <person name="Grover C.E."/>
            <person name="Arick M.A. 2nd"/>
            <person name="Thrash A."/>
            <person name="Conover J.L."/>
            <person name="Sanders W.S."/>
            <person name="Peterson D.G."/>
            <person name="Frelichowski J.E."/>
            <person name="Scheffler J.A."/>
            <person name="Scheffler B.E."/>
            <person name="Wendel J.F."/>
        </authorList>
    </citation>
    <scope>NUCLEOTIDE SEQUENCE [LARGE SCALE GENOMIC DNA]</scope>
    <source>
        <strain evidence="1">27</strain>
        <tissue evidence="1">Leaf</tissue>
    </source>
</reference>
<sequence>MGLNELLRQASRMKEMIMGCRVCQLRHLMWKITLFVM</sequence>
<keyword evidence="2" id="KW-1185">Reference proteome</keyword>
<name>A0A7J8T6Y2_GOSDV</name>
<evidence type="ECO:0000313" key="2">
    <source>
        <dbReference type="Proteomes" id="UP000593561"/>
    </source>
</evidence>
<proteinExistence type="predicted"/>
<accession>A0A7J8T6Y2</accession>
<dbReference type="AlphaFoldDB" id="A0A7J8T6Y2"/>
<dbReference type="EMBL" id="JABFAC010237166">
    <property type="protein sequence ID" value="MBA0634164.1"/>
    <property type="molecule type" value="Genomic_DNA"/>
</dbReference>
<organism evidence="1 2">
    <name type="scientific">Gossypium davidsonii</name>
    <name type="common">Davidson's cotton</name>
    <name type="synonym">Gossypium klotzschianum subsp. davidsonii</name>
    <dbReference type="NCBI Taxonomy" id="34287"/>
    <lineage>
        <taxon>Eukaryota</taxon>
        <taxon>Viridiplantae</taxon>
        <taxon>Streptophyta</taxon>
        <taxon>Embryophyta</taxon>
        <taxon>Tracheophyta</taxon>
        <taxon>Spermatophyta</taxon>
        <taxon>Magnoliopsida</taxon>
        <taxon>eudicotyledons</taxon>
        <taxon>Gunneridae</taxon>
        <taxon>Pentapetalae</taxon>
        <taxon>rosids</taxon>
        <taxon>malvids</taxon>
        <taxon>Malvales</taxon>
        <taxon>Malvaceae</taxon>
        <taxon>Malvoideae</taxon>
        <taxon>Gossypium</taxon>
    </lineage>
</organism>